<comment type="similarity">
    <text evidence="1">Belongs to the type III secretion exporter family.</text>
</comment>
<dbReference type="InterPro" id="IPR006135">
    <property type="entry name" value="T3SS_substrate_exporter"/>
</dbReference>
<accession>A0A5C8Z8Q6</accession>
<keyword evidence="2" id="KW-0969">Cilium</keyword>
<reference evidence="2 3" key="1">
    <citation type="submission" date="2019-07" db="EMBL/GenBank/DDBJ databases">
        <title>Reinekea sp. strain SSH23 genome sequencing and assembly.</title>
        <authorList>
            <person name="Kim I."/>
        </authorList>
    </citation>
    <scope>NUCLEOTIDE SEQUENCE [LARGE SCALE GENOMIC DNA]</scope>
    <source>
        <strain evidence="2 3">SSH23</strain>
    </source>
</reference>
<evidence type="ECO:0000313" key="2">
    <source>
        <dbReference type="EMBL" id="TXR53734.1"/>
    </source>
</evidence>
<dbReference type="Pfam" id="PF01312">
    <property type="entry name" value="Bac_export_2"/>
    <property type="match status" value="1"/>
</dbReference>
<keyword evidence="2" id="KW-0282">Flagellum</keyword>
<keyword evidence="3" id="KW-1185">Reference proteome</keyword>
<evidence type="ECO:0000313" key="3">
    <source>
        <dbReference type="Proteomes" id="UP000321764"/>
    </source>
</evidence>
<dbReference type="AlphaFoldDB" id="A0A5C8Z8Q6"/>
<comment type="caution">
    <text evidence="2">The sequence shown here is derived from an EMBL/GenBank/DDBJ whole genome shotgun (WGS) entry which is preliminary data.</text>
</comment>
<keyword evidence="2" id="KW-0966">Cell projection</keyword>
<evidence type="ECO:0000256" key="1">
    <source>
        <dbReference type="ARBA" id="ARBA00010690"/>
    </source>
</evidence>
<sequence length="110" mass="12217">MTDVSKAATLKYRDRKTPIVSAVGENQQAEAILALAKEHQVPVYEDPELVNLLCQIDVGRAVPAELFEWVASAIAFSFFARNEVPEGFSPTATKTAYDRVKKTYTDNQQP</sequence>
<dbReference type="SUPFAM" id="SSF160544">
    <property type="entry name" value="EscU C-terminal domain-like"/>
    <property type="match status" value="1"/>
</dbReference>
<dbReference type="OrthoDB" id="5244399at2"/>
<name>A0A5C8Z8Q6_9GAMM</name>
<gene>
    <name evidence="2" type="ORF">FME95_04015</name>
</gene>
<dbReference type="RefSeq" id="WP_147713133.1">
    <property type="nucleotide sequence ID" value="NZ_VKAD01000001.1"/>
</dbReference>
<dbReference type="GO" id="GO:0016020">
    <property type="term" value="C:membrane"/>
    <property type="evidence" value="ECO:0007669"/>
    <property type="project" value="InterPro"/>
</dbReference>
<dbReference type="Gene3D" id="3.40.1690.10">
    <property type="entry name" value="secretion proteins EscU"/>
    <property type="match status" value="1"/>
</dbReference>
<dbReference type="Proteomes" id="UP000321764">
    <property type="component" value="Unassembled WGS sequence"/>
</dbReference>
<organism evidence="2 3">
    <name type="scientific">Reinekea thalattae</name>
    <dbReference type="NCBI Taxonomy" id="2593301"/>
    <lineage>
        <taxon>Bacteria</taxon>
        <taxon>Pseudomonadati</taxon>
        <taxon>Pseudomonadota</taxon>
        <taxon>Gammaproteobacteria</taxon>
        <taxon>Oceanospirillales</taxon>
        <taxon>Saccharospirillaceae</taxon>
        <taxon>Reinekea</taxon>
    </lineage>
</organism>
<proteinExistence type="inferred from homology"/>
<protein>
    <submittedName>
        <fullName evidence="2">Flagellar biosynthesis protein FlhB</fullName>
    </submittedName>
</protein>
<dbReference type="InterPro" id="IPR029025">
    <property type="entry name" value="T3SS_substrate_exporter_C"/>
</dbReference>
<dbReference type="GO" id="GO:0009306">
    <property type="term" value="P:protein secretion"/>
    <property type="evidence" value="ECO:0007669"/>
    <property type="project" value="InterPro"/>
</dbReference>
<dbReference type="EMBL" id="VKAD01000001">
    <property type="protein sequence ID" value="TXR53734.1"/>
    <property type="molecule type" value="Genomic_DNA"/>
</dbReference>